<protein>
    <submittedName>
        <fullName evidence="1">Uncharacterized protein</fullName>
    </submittedName>
</protein>
<dbReference type="AlphaFoldDB" id="A0A4C1XJ02"/>
<dbReference type="Proteomes" id="UP000299102">
    <property type="component" value="Unassembled WGS sequence"/>
</dbReference>
<organism evidence="1 2">
    <name type="scientific">Eumeta variegata</name>
    <name type="common">Bagworm moth</name>
    <name type="synonym">Eumeta japonica</name>
    <dbReference type="NCBI Taxonomy" id="151549"/>
    <lineage>
        <taxon>Eukaryota</taxon>
        <taxon>Metazoa</taxon>
        <taxon>Ecdysozoa</taxon>
        <taxon>Arthropoda</taxon>
        <taxon>Hexapoda</taxon>
        <taxon>Insecta</taxon>
        <taxon>Pterygota</taxon>
        <taxon>Neoptera</taxon>
        <taxon>Endopterygota</taxon>
        <taxon>Lepidoptera</taxon>
        <taxon>Glossata</taxon>
        <taxon>Ditrysia</taxon>
        <taxon>Tineoidea</taxon>
        <taxon>Psychidae</taxon>
        <taxon>Oiketicinae</taxon>
        <taxon>Eumeta</taxon>
    </lineage>
</organism>
<sequence length="181" mass="19718">MKIKSLHLDPLNNIKWMRMNSSPEPGPRPELIRLCVECASAKRSVGSNGRQSHGGAGAADIDSCLTLAGLFVVHSCDMSSNKISEKCQNDTKLNGISATFVDRGLVPLNGRYRSKSLSSDKLNGGNADRTAILEDVEAHDVSEKSETPGCLVQNRVVDKTLRRYVTHTLSARYDCPSSLLF</sequence>
<evidence type="ECO:0000313" key="2">
    <source>
        <dbReference type="Proteomes" id="UP000299102"/>
    </source>
</evidence>
<evidence type="ECO:0000313" key="1">
    <source>
        <dbReference type="EMBL" id="GBP62972.1"/>
    </source>
</evidence>
<proteinExistence type="predicted"/>
<keyword evidence="2" id="KW-1185">Reference proteome</keyword>
<comment type="caution">
    <text evidence="1">The sequence shown here is derived from an EMBL/GenBank/DDBJ whole genome shotgun (WGS) entry which is preliminary data.</text>
</comment>
<reference evidence="1 2" key="1">
    <citation type="journal article" date="2019" name="Commun. Biol.">
        <title>The bagworm genome reveals a unique fibroin gene that provides high tensile strength.</title>
        <authorList>
            <person name="Kono N."/>
            <person name="Nakamura H."/>
            <person name="Ohtoshi R."/>
            <person name="Tomita M."/>
            <person name="Numata K."/>
            <person name="Arakawa K."/>
        </authorList>
    </citation>
    <scope>NUCLEOTIDE SEQUENCE [LARGE SCALE GENOMIC DNA]</scope>
</reference>
<accession>A0A4C1XJ02</accession>
<dbReference type="EMBL" id="BGZK01000855">
    <property type="protein sequence ID" value="GBP62972.1"/>
    <property type="molecule type" value="Genomic_DNA"/>
</dbReference>
<gene>
    <name evidence="1" type="ORF">EVAR_44025_1</name>
</gene>
<name>A0A4C1XJ02_EUMVA</name>
<dbReference type="OrthoDB" id="9944568at2759"/>